<dbReference type="AlphaFoldDB" id="A0A1B6J3X5"/>
<sequence length="147" mass="17443">MIAVVLTVSALTQTISKFGLTQEVRNVEEVCQDVKDSDDYLCQLLQRPEPFKRNKIFPSIKEYIRCFDRLANCLHAEPNRTLEVCEEVFQEQGANFMHIRFDRDDLINGFLWNETDMAEYEKWRGKTLDSWLKCEKFIYSHSSFQIF</sequence>
<protein>
    <submittedName>
        <fullName evidence="2">Uncharacterized protein</fullName>
    </submittedName>
</protein>
<dbReference type="EMBL" id="GECU01031032">
    <property type="protein sequence ID" value="JAS76674.1"/>
    <property type="molecule type" value="Transcribed_RNA"/>
</dbReference>
<evidence type="ECO:0000313" key="2">
    <source>
        <dbReference type="EMBL" id="JAS93865.1"/>
    </source>
</evidence>
<proteinExistence type="predicted"/>
<dbReference type="EMBL" id="GECU01013841">
    <property type="protein sequence ID" value="JAS93865.1"/>
    <property type="molecule type" value="Transcribed_RNA"/>
</dbReference>
<organism evidence="2">
    <name type="scientific">Homalodisca liturata</name>
    <dbReference type="NCBI Taxonomy" id="320908"/>
    <lineage>
        <taxon>Eukaryota</taxon>
        <taxon>Metazoa</taxon>
        <taxon>Ecdysozoa</taxon>
        <taxon>Arthropoda</taxon>
        <taxon>Hexapoda</taxon>
        <taxon>Insecta</taxon>
        <taxon>Pterygota</taxon>
        <taxon>Neoptera</taxon>
        <taxon>Paraneoptera</taxon>
        <taxon>Hemiptera</taxon>
        <taxon>Auchenorrhyncha</taxon>
        <taxon>Membracoidea</taxon>
        <taxon>Cicadellidae</taxon>
        <taxon>Cicadellinae</taxon>
        <taxon>Proconiini</taxon>
        <taxon>Homalodisca</taxon>
    </lineage>
</organism>
<accession>A0A1B6J3X5</accession>
<reference evidence="2" key="1">
    <citation type="submission" date="2015-11" db="EMBL/GenBank/DDBJ databases">
        <title>De novo transcriptome assembly of four potential Pierce s Disease insect vectors from Arizona vineyards.</title>
        <authorList>
            <person name="Tassone E.E."/>
        </authorList>
    </citation>
    <scope>NUCLEOTIDE SEQUENCE</scope>
</reference>
<evidence type="ECO:0000313" key="1">
    <source>
        <dbReference type="EMBL" id="JAS76674.1"/>
    </source>
</evidence>
<gene>
    <name evidence="2" type="ORF">g.20205</name>
    <name evidence="1" type="ORF">g.20206</name>
</gene>
<name>A0A1B6J3X5_9HEMI</name>